<evidence type="ECO:0000313" key="2">
    <source>
        <dbReference type="EMBL" id="SHG70472.1"/>
    </source>
</evidence>
<evidence type="ECO:0008006" key="4">
    <source>
        <dbReference type="Google" id="ProtNLM"/>
    </source>
</evidence>
<evidence type="ECO:0000313" key="3">
    <source>
        <dbReference type="Proteomes" id="UP000184212"/>
    </source>
</evidence>
<keyword evidence="3" id="KW-1185">Reference proteome</keyword>
<keyword evidence="1" id="KW-1133">Transmembrane helix</keyword>
<reference evidence="2 3" key="1">
    <citation type="submission" date="2016-11" db="EMBL/GenBank/DDBJ databases">
        <authorList>
            <person name="Jaros S."/>
            <person name="Januszkiewicz K."/>
            <person name="Wedrychowicz H."/>
        </authorList>
    </citation>
    <scope>NUCLEOTIDE SEQUENCE [LARGE SCALE GENOMIC DNA]</scope>
    <source>
        <strain evidence="2 3">DSM 24574</strain>
    </source>
</reference>
<feature type="transmembrane region" description="Helical" evidence="1">
    <location>
        <begin position="120"/>
        <end position="144"/>
    </location>
</feature>
<dbReference type="RefSeq" id="WP_143164799.1">
    <property type="nucleotide sequence ID" value="NZ_FQWQ01000001.1"/>
</dbReference>
<dbReference type="AlphaFoldDB" id="A0A1M5LZF5"/>
<keyword evidence="1" id="KW-0472">Membrane</keyword>
<accession>A0A1M5LZF5</accession>
<name>A0A1M5LZF5_9BACT</name>
<sequence length="184" mass="21047">MINYAPEQQTLFMRAELKDTPFWYGALEGKTILVGYLGDYLTDSLYYYKQCRITPLNEYYGQENLLPDLYDTEVSANIIRTIRDQDYIDEIGEVFRIFILLAFTLLNVIIITFIRTRWLAVNLIIAALIFVLFTIAGSLMLVLLFDKGYFLALDELPVILVITTVFTMAVSMPGKPSDTTAKPV</sequence>
<dbReference type="OrthoDB" id="9829931at2"/>
<protein>
    <recommendedName>
        <fullName evidence="4">CHASE2 domain-containing protein</fullName>
    </recommendedName>
</protein>
<dbReference type="STRING" id="947013.SAMN04488109_1483"/>
<keyword evidence="1" id="KW-0812">Transmembrane</keyword>
<dbReference type="Proteomes" id="UP000184212">
    <property type="component" value="Unassembled WGS sequence"/>
</dbReference>
<feature type="transmembrane region" description="Helical" evidence="1">
    <location>
        <begin position="156"/>
        <end position="174"/>
    </location>
</feature>
<dbReference type="EMBL" id="FQWQ01000001">
    <property type="protein sequence ID" value="SHG70472.1"/>
    <property type="molecule type" value="Genomic_DNA"/>
</dbReference>
<gene>
    <name evidence="2" type="ORF">SAMN04488109_1483</name>
</gene>
<organism evidence="2 3">
    <name type="scientific">Chryseolinea serpens</name>
    <dbReference type="NCBI Taxonomy" id="947013"/>
    <lineage>
        <taxon>Bacteria</taxon>
        <taxon>Pseudomonadati</taxon>
        <taxon>Bacteroidota</taxon>
        <taxon>Cytophagia</taxon>
        <taxon>Cytophagales</taxon>
        <taxon>Fulvivirgaceae</taxon>
        <taxon>Chryseolinea</taxon>
    </lineage>
</organism>
<evidence type="ECO:0000256" key="1">
    <source>
        <dbReference type="SAM" id="Phobius"/>
    </source>
</evidence>
<proteinExistence type="predicted"/>
<feature type="transmembrane region" description="Helical" evidence="1">
    <location>
        <begin position="94"/>
        <end position="114"/>
    </location>
</feature>